<sequence length="340" mass="37551">MDFGSVVVSLSVAFTEVVVAWSPNMVVWLREVVVVWPPDMVVVWPVDMVVVWPPKVAAVGNETRGNSDGQMATLVTSHPVFTVFHKPSSDSTLTPPPHLLVLPFPVVIRTRQPPDHQICSLQTQLPATVPFNLASTFHSTPLLKDFCGTDEDDDNHLTIGDWYKYGQDKGMSLEKQNNTSKETKNDTKDTSMEKSAIYRAAQMDLRERERCAEIVAAQQFEKAEKCTRVLHLVEKNLNDNISESKAIIDSWGFHPNPPPPPPATTGPIDVKQHRNRGNAGGNIAIAASIAVDHQTLDSPVNDSAETDLHSNVCTSKLDQVTKVSDSIDEDRENLEAIEDD</sequence>
<dbReference type="EMBL" id="SZYD01000005">
    <property type="protein sequence ID" value="KAD6118764.1"/>
    <property type="molecule type" value="Genomic_DNA"/>
</dbReference>
<evidence type="ECO:0000256" key="1">
    <source>
        <dbReference type="SAM" id="MobiDB-lite"/>
    </source>
</evidence>
<evidence type="ECO:0000313" key="2">
    <source>
        <dbReference type="EMBL" id="KAD6118764.1"/>
    </source>
</evidence>
<gene>
    <name evidence="2" type="ORF">E3N88_10035</name>
</gene>
<feature type="compositionally biased region" description="Basic and acidic residues" evidence="1">
    <location>
        <begin position="181"/>
        <end position="191"/>
    </location>
</feature>
<dbReference type="Proteomes" id="UP000326396">
    <property type="component" value="Linkage Group LG13"/>
</dbReference>
<reference evidence="2 3" key="1">
    <citation type="submission" date="2019-05" db="EMBL/GenBank/DDBJ databases">
        <title>Mikania micrantha, genome provides insights into the molecular mechanism of rapid growth.</title>
        <authorList>
            <person name="Liu B."/>
        </authorList>
    </citation>
    <scope>NUCLEOTIDE SEQUENCE [LARGE SCALE GENOMIC DNA]</scope>
    <source>
        <strain evidence="2">NLD-2019</strain>
        <tissue evidence="2">Leaf</tissue>
    </source>
</reference>
<proteinExistence type="predicted"/>
<name>A0A5N6PBB0_9ASTR</name>
<comment type="caution">
    <text evidence="2">The sequence shown here is derived from an EMBL/GenBank/DDBJ whole genome shotgun (WGS) entry which is preliminary data.</text>
</comment>
<evidence type="ECO:0000313" key="3">
    <source>
        <dbReference type="Proteomes" id="UP000326396"/>
    </source>
</evidence>
<dbReference type="OrthoDB" id="1923217at2759"/>
<accession>A0A5N6PBB0</accession>
<keyword evidence="3" id="KW-1185">Reference proteome</keyword>
<feature type="region of interest" description="Disordered" evidence="1">
    <location>
        <begin position="170"/>
        <end position="191"/>
    </location>
</feature>
<dbReference type="AlphaFoldDB" id="A0A5N6PBB0"/>
<organism evidence="2 3">
    <name type="scientific">Mikania micrantha</name>
    <name type="common">bitter vine</name>
    <dbReference type="NCBI Taxonomy" id="192012"/>
    <lineage>
        <taxon>Eukaryota</taxon>
        <taxon>Viridiplantae</taxon>
        <taxon>Streptophyta</taxon>
        <taxon>Embryophyta</taxon>
        <taxon>Tracheophyta</taxon>
        <taxon>Spermatophyta</taxon>
        <taxon>Magnoliopsida</taxon>
        <taxon>eudicotyledons</taxon>
        <taxon>Gunneridae</taxon>
        <taxon>Pentapetalae</taxon>
        <taxon>asterids</taxon>
        <taxon>campanulids</taxon>
        <taxon>Asterales</taxon>
        <taxon>Asteraceae</taxon>
        <taxon>Asteroideae</taxon>
        <taxon>Heliantheae alliance</taxon>
        <taxon>Eupatorieae</taxon>
        <taxon>Mikania</taxon>
    </lineage>
</organism>
<protein>
    <submittedName>
        <fullName evidence="2">Uncharacterized protein</fullName>
    </submittedName>
</protein>